<name>A0A517RFB3_9PLAN</name>
<reference evidence="2 3" key="1">
    <citation type="submission" date="2019-02" db="EMBL/GenBank/DDBJ databases">
        <title>Deep-cultivation of Planctomycetes and their phenomic and genomic characterization uncovers novel biology.</title>
        <authorList>
            <person name="Wiegand S."/>
            <person name="Jogler M."/>
            <person name="Boedeker C."/>
            <person name="Pinto D."/>
            <person name="Vollmers J."/>
            <person name="Rivas-Marin E."/>
            <person name="Kohn T."/>
            <person name="Peeters S.H."/>
            <person name="Heuer A."/>
            <person name="Rast P."/>
            <person name="Oberbeckmann S."/>
            <person name="Bunk B."/>
            <person name="Jeske O."/>
            <person name="Meyerdierks A."/>
            <person name="Storesund J.E."/>
            <person name="Kallscheuer N."/>
            <person name="Luecker S."/>
            <person name="Lage O.M."/>
            <person name="Pohl T."/>
            <person name="Merkel B.J."/>
            <person name="Hornburger P."/>
            <person name="Mueller R.-W."/>
            <person name="Bruemmer F."/>
            <person name="Labrenz M."/>
            <person name="Spormann A.M."/>
            <person name="Op den Camp H."/>
            <person name="Overmann J."/>
            <person name="Amann R."/>
            <person name="Jetten M.S.M."/>
            <person name="Mascher T."/>
            <person name="Medema M.H."/>
            <person name="Devos D.P."/>
            <person name="Kaster A.-K."/>
            <person name="Ovreas L."/>
            <person name="Rohde M."/>
            <person name="Galperin M.Y."/>
            <person name="Jogler C."/>
        </authorList>
    </citation>
    <scope>NUCLEOTIDE SEQUENCE [LARGE SCALE GENOMIC DNA]</scope>
    <source>
        <strain evidence="2 3">Pan241w</strain>
    </source>
</reference>
<dbReference type="EMBL" id="CP036269">
    <property type="protein sequence ID" value="QDT42568.1"/>
    <property type="molecule type" value="Genomic_DNA"/>
</dbReference>
<accession>A0A517RFB3</accession>
<gene>
    <name evidence="2" type="ORF">Pan241w_26530</name>
</gene>
<proteinExistence type="predicted"/>
<protein>
    <submittedName>
        <fullName evidence="2">Uncharacterized protein</fullName>
    </submittedName>
</protein>
<keyword evidence="1" id="KW-0732">Signal</keyword>
<evidence type="ECO:0000313" key="3">
    <source>
        <dbReference type="Proteomes" id="UP000317171"/>
    </source>
</evidence>
<feature type="chain" id="PRO_5022105834" evidence="1">
    <location>
        <begin position="23"/>
        <end position="234"/>
    </location>
</feature>
<dbReference type="Proteomes" id="UP000317171">
    <property type="component" value="Chromosome"/>
</dbReference>
<evidence type="ECO:0000256" key="1">
    <source>
        <dbReference type="SAM" id="SignalP"/>
    </source>
</evidence>
<evidence type="ECO:0000313" key="2">
    <source>
        <dbReference type="EMBL" id="QDT42568.1"/>
    </source>
</evidence>
<organism evidence="2 3">
    <name type="scientific">Gimesia alba</name>
    <dbReference type="NCBI Taxonomy" id="2527973"/>
    <lineage>
        <taxon>Bacteria</taxon>
        <taxon>Pseudomonadati</taxon>
        <taxon>Planctomycetota</taxon>
        <taxon>Planctomycetia</taxon>
        <taxon>Planctomycetales</taxon>
        <taxon>Planctomycetaceae</taxon>
        <taxon>Gimesia</taxon>
    </lineage>
</organism>
<keyword evidence="3" id="KW-1185">Reference proteome</keyword>
<feature type="signal peptide" evidence="1">
    <location>
        <begin position="1"/>
        <end position="22"/>
    </location>
</feature>
<dbReference type="KEGG" id="gaz:Pan241w_26530"/>
<dbReference type="RefSeq" id="WP_145216025.1">
    <property type="nucleotide sequence ID" value="NZ_CP036269.1"/>
</dbReference>
<dbReference type="PROSITE" id="PS51257">
    <property type="entry name" value="PROKAR_LIPOPROTEIN"/>
    <property type="match status" value="1"/>
</dbReference>
<dbReference type="OrthoDB" id="259975at2"/>
<dbReference type="AlphaFoldDB" id="A0A517RFB3"/>
<sequence precursor="true">MDFRYVLIPVLFVFLSACFSSCSSGITTGSSRPTEELPELTETSEIPAEWFREPVIAVFQYRFAPYPDDLFQPEITFAVWDDGTYLLKENRNYRTGSLSDESMSFVNRFRNNAEYQSCLSQPLPAYPHSYFYSTILSTATSKYEAESSFRLTGPENLDDMSDFLSFTEGRGGEHLLELRKMNNTLYEHLKQSTTSATVLSLSEASISEISRKWMLGPRYLSPEEINEIMNSPLE</sequence>